<reference evidence="2 3" key="1">
    <citation type="submission" date="2019-02" db="EMBL/GenBank/DDBJ databases">
        <title>Deep-cultivation of Planctomycetes and their phenomic and genomic characterization uncovers novel biology.</title>
        <authorList>
            <person name="Wiegand S."/>
            <person name="Jogler M."/>
            <person name="Boedeker C."/>
            <person name="Pinto D."/>
            <person name="Vollmers J."/>
            <person name="Rivas-Marin E."/>
            <person name="Kohn T."/>
            <person name="Peeters S.H."/>
            <person name="Heuer A."/>
            <person name="Rast P."/>
            <person name="Oberbeckmann S."/>
            <person name="Bunk B."/>
            <person name="Jeske O."/>
            <person name="Meyerdierks A."/>
            <person name="Storesund J.E."/>
            <person name="Kallscheuer N."/>
            <person name="Luecker S."/>
            <person name="Lage O.M."/>
            <person name="Pohl T."/>
            <person name="Merkel B.J."/>
            <person name="Hornburger P."/>
            <person name="Mueller R.-W."/>
            <person name="Bruemmer F."/>
            <person name="Labrenz M."/>
            <person name="Spormann A.M."/>
            <person name="Op den Camp H."/>
            <person name="Overmann J."/>
            <person name="Amann R."/>
            <person name="Jetten M.S.M."/>
            <person name="Mascher T."/>
            <person name="Medema M.H."/>
            <person name="Devos D.P."/>
            <person name="Kaster A.-K."/>
            <person name="Ovreas L."/>
            <person name="Rohde M."/>
            <person name="Galperin M.Y."/>
            <person name="Jogler C."/>
        </authorList>
    </citation>
    <scope>NUCLEOTIDE SEQUENCE [LARGE SCALE GENOMIC DNA]</scope>
    <source>
        <strain evidence="2 3">TBK1r</strain>
    </source>
</reference>
<sequence length="182" mass="20144">MRHPLGTAVKHLFPAFDEVLAAGRKPSGPSSFLKHRRARALPLEKRDGVSGTARAVRSRFVNTLTDRRARALPLEERDGVSGTARAVRSPFVNTLTDRRARALPLTIDARIVVAGERQRFQHPGGMSIVLLTSFSPYRIVGTTRERQPLLRPARQRRATSKLGVAPAHPKIRSPTGRQPQRG</sequence>
<proteinExistence type="predicted"/>
<gene>
    <name evidence="2" type="ORF">TBK1r_17780</name>
</gene>
<organism evidence="2 3">
    <name type="scientific">Stieleria magnilauensis</name>
    <dbReference type="NCBI Taxonomy" id="2527963"/>
    <lineage>
        <taxon>Bacteria</taxon>
        <taxon>Pseudomonadati</taxon>
        <taxon>Planctomycetota</taxon>
        <taxon>Planctomycetia</taxon>
        <taxon>Pirellulales</taxon>
        <taxon>Pirellulaceae</taxon>
        <taxon>Stieleria</taxon>
    </lineage>
</organism>
<accession>A0ABX5XQF0</accession>
<name>A0ABX5XQF0_9BACT</name>
<evidence type="ECO:0000313" key="3">
    <source>
        <dbReference type="Proteomes" id="UP000318081"/>
    </source>
</evidence>
<evidence type="ECO:0000256" key="1">
    <source>
        <dbReference type="SAM" id="MobiDB-lite"/>
    </source>
</evidence>
<evidence type="ECO:0000313" key="2">
    <source>
        <dbReference type="EMBL" id="QDV82846.1"/>
    </source>
</evidence>
<feature type="region of interest" description="Disordered" evidence="1">
    <location>
        <begin position="145"/>
        <end position="182"/>
    </location>
</feature>
<dbReference type="EMBL" id="CP036432">
    <property type="protein sequence ID" value="QDV82846.1"/>
    <property type="molecule type" value="Genomic_DNA"/>
</dbReference>
<dbReference type="Proteomes" id="UP000318081">
    <property type="component" value="Chromosome"/>
</dbReference>
<protein>
    <submittedName>
        <fullName evidence="2">Uncharacterized protein</fullName>
    </submittedName>
</protein>
<keyword evidence="3" id="KW-1185">Reference proteome</keyword>